<reference evidence="1 2" key="1">
    <citation type="submission" date="2019-02" db="EMBL/GenBank/DDBJ databases">
        <title>Deep-cultivation of Planctomycetes and their phenomic and genomic characterization uncovers novel biology.</title>
        <authorList>
            <person name="Wiegand S."/>
            <person name="Jogler M."/>
            <person name="Boedeker C."/>
            <person name="Pinto D."/>
            <person name="Vollmers J."/>
            <person name="Rivas-Marin E."/>
            <person name="Kohn T."/>
            <person name="Peeters S.H."/>
            <person name="Heuer A."/>
            <person name="Rast P."/>
            <person name="Oberbeckmann S."/>
            <person name="Bunk B."/>
            <person name="Jeske O."/>
            <person name="Meyerdierks A."/>
            <person name="Storesund J.E."/>
            <person name="Kallscheuer N."/>
            <person name="Luecker S."/>
            <person name="Lage O.M."/>
            <person name="Pohl T."/>
            <person name="Merkel B.J."/>
            <person name="Hornburger P."/>
            <person name="Mueller R.-W."/>
            <person name="Bruemmer F."/>
            <person name="Labrenz M."/>
            <person name="Spormann A.M."/>
            <person name="Op den Camp H."/>
            <person name="Overmann J."/>
            <person name="Amann R."/>
            <person name="Jetten M.S.M."/>
            <person name="Mascher T."/>
            <person name="Medema M.H."/>
            <person name="Devos D.P."/>
            <person name="Kaster A.-K."/>
            <person name="Ovreas L."/>
            <person name="Rohde M."/>
            <person name="Galperin M.Y."/>
            <person name="Jogler C."/>
        </authorList>
    </citation>
    <scope>NUCLEOTIDE SEQUENCE [LARGE SCALE GENOMIC DNA]</scope>
    <source>
        <strain evidence="1 2">TBK1r</strain>
    </source>
</reference>
<dbReference type="EMBL" id="CP036432">
    <property type="protein sequence ID" value="QDV84897.1"/>
    <property type="molecule type" value="Genomic_DNA"/>
</dbReference>
<dbReference type="Proteomes" id="UP000318081">
    <property type="component" value="Chromosome"/>
</dbReference>
<protein>
    <recommendedName>
        <fullName evidence="3">GxxExxY protein</fullName>
    </recommendedName>
</protein>
<dbReference type="Pfam" id="PF13366">
    <property type="entry name" value="PDDEXK_3"/>
    <property type="match status" value="2"/>
</dbReference>
<evidence type="ECO:0000313" key="1">
    <source>
        <dbReference type="EMBL" id="QDV84897.1"/>
    </source>
</evidence>
<dbReference type="InterPro" id="IPR026350">
    <property type="entry name" value="GxxExxY"/>
</dbReference>
<organism evidence="1 2">
    <name type="scientific">Stieleria magnilauensis</name>
    <dbReference type="NCBI Taxonomy" id="2527963"/>
    <lineage>
        <taxon>Bacteria</taxon>
        <taxon>Pseudomonadati</taxon>
        <taxon>Planctomycetota</taxon>
        <taxon>Planctomycetia</taxon>
        <taxon>Pirellulales</taxon>
        <taxon>Pirellulaceae</taxon>
        <taxon>Stieleria</taxon>
    </lineage>
</organism>
<gene>
    <name evidence="1" type="ORF">TBK1r_38490</name>
</gene>
<evidence type="ECO:0000313" key="2">
    <source>
        <dbReference type="Proteomes" id="UP000318081"/>
    </source>
</evidence>
<sequence>MAILYEDRTHAIRRCFFDVQNDVGVGRDEEDYHQALVVCFRDNGVPFVSKPIHPLLLYGEQVYRLIPDFVVWGNITIELKAVPRRLAPTEFVQLFDYLKCRRDSLGLLVNMGLDRVAIERVVYTPAASRFVENWKYWKGSITGETRTTGRAVRNVVNDIYQEHGTGYGDEVLGKLLLFGLRHNGMKVAENPIAESRYADTKLRQSALHCLLIEDEIVLCQTALFEDNTYNMNRCRSYMKALGARWGIAVNFGKSLVEIAGLRRR</sequence>
<evidence type="ECO:0008006" key="3">
    <source>
        <dbReference type="Google" id="ProtNLM"/>
    </source>
</evidence>
<dbReference type="RefSeq" id="WP_145213789.1">
    <property type="nucleotide sequence ID" value="NZ_CP036432.1"/>
</dbReference>
<keyword evidence="2" id="KW-1185">Reference proteome</keyword>
<proteinExistence type="predicted"/>
<accession>A0ABX5XT40</accession>
<name>A0ABX5XT40_9BACT</name>
<dbReference type="NCBIfam" id="TIGR04256">
    <property type="entry name" value="GxxExxY"/>
    <property type="match status" value="2"/>
</dbReference>